<dbReference type="InterPro" id="IPR028081">
    <property type="entry name" value="Leu-bd"/>
</dbReference>
<protein>
    <recommendedName>
        <fullName evidence="4">Leucine-binding protein domain-containing protein</fullName>
    </recommendedName>
</protein>
<dbReference type="PROSITE" id="PS51257">
    <property type="entry name" value="PROKAR_LIPOPROTEIN"/>
    <property type="match status" value="1"/>
</dbReference>
<dbReference type="EMBL" id="MTBP01000004">
    <property type="protein sequence ID" value="POM22999.1"/>
    <property type="molecule type" value="Genomic_DNA"/>
</dbReference>
<organism evidence="5 6">
    <name type="scientific">Actinomadura rubteroloni</name>
    <dbReference type="NCBI Taxonomy" id="1926885"/>
    <lineage>
        <taxon>Bacteria</taxon>
        <taxon>Bacillati</taxon>
        <taxon>Actinomycetota</taxon>
        <taxon>Actinomycetes</taxon>
        <taxon>Streptosporangiales</taxon>
        <taxon>Thermomonosporaceae</taxon>
        <taxon>Actinomadura</taxon>
    </lineage>
</organism>
<dbReference type="AlphaFoldDB" id="A0A2P4UD73"/>
<keyword evidence="6" id="KW-1185">Reference proteome</keyword>
<proteinExistence type="inferred from homology"/>
<dbReference type="Gene3D" id="3.40.50.2300">
    <property type="match status" value="2"/>
</dbReference>
<evidence type="ECO:0000256" key="3">
    <source>
        <dbReference type="SAM" id="SignalP"/>
    </source>
</evidence>
<dbReference type="SUPFAM" id="SSF53822">
    <property type="entry name" value="Periplasmic binding protein-like I"/>
    <property type="match status" value="1"/>
</dbReference>
<dbReference type="PANTHER" id="PTHR30483:SF6">
    <property type="entry name" value="PERIPLASMIC BINDING PROTEIN OF ABC TRANSPORTER FOR NATURAL AMINO ACIDS"/>
    <property type="match status" value="1"/>
</dbReference>
<feature type="chain" id="PRO_5015112903" description="Leucine-binding protein domain-containing protein" evidence="3">
    <location>
        <begin position="23"/>
        <end position="413"/>
    </location>
</feature>
<evidence type="ECO:0000259" key="4">
    <source>
        <dbReference type="Pfam" id="PF13458"/>
    </source>
</evidence>
<evidence type="ECO:0000256" key="2">
    <source>
        <dbReference type="ARBA" id="ARBA00022729"/>
    </source>
</evidence>
<sequence length="413" mass="43493" precursor="true">MRSRTAAALTASAVLITTAACGSGGGSGDDATVKIGAILSMSGIYSTLGAPQKKALQMGVEDLNKQGFTVAGKKRTMAISYADDKSDAATTGVTQLRELVQAQKLPVIAYGLGSDTYVPQLKRKPVAMLNLIDSVYPSILRLSPHFWRVRGDSPTYVPGCFYYAKRQLGIKSVSVITAKGEGYGEGLTQLVNKFAPAEGIKVAASTQFPVASTDYSNAIRTAVAAKPDAVYLSSVTAVILPVLKQLRQSGYTGPVIHSAGINPNQAKDILGAQFNTIMKDNYDCAGTLPTTSDNPAAKAFAAAYQARYNEYPQDLTMWAHDFPFIVAAAMAKAGTTTDSAKIEKALAEIPVPSGTVSGWIAGGGGSLFTERMARTASEVTTWCSNKQTLASAMTFDVNNGTVVQPNLKKDVCS</sequence>
<dbReference type="Pfam" id="PF13458">
    <property type="entry name" value="Peripla_BP_6"/>
    <property type="match status" value="1"/>
</dbReference>
<dbReference type="PANTHER" id="PTHR30483">
    <property type="entry name" value="LEUCINE-SPECIFIC-BINDING PROTEIN"/>
    <property type="match status" value="1"/>
</dbReference>
<evidence type="ECO:0000256" key="1">
    <source>
        <dbReference type="ARBA" id="ARBA00010062"/>
    </source>
</evidence>
<evidence type="ECO:0000313" key="5">
    <source>
        <dbReference type="EMBL" id="POM22999.1"/>
    </source>
</evidence>
<dbReference type="InterPro" id="IPR028082">
    <property type="entry name" value="Peripla_BP_I"/>
</dbReference>
<dbReference type="InterPro" id="IPR051010">
    <property type="entry name" value="BCAA_transport"/>
</dbReference>
<keyword evidence="2 3" id="KW-0732">Signal</keyword>
<accession>A0A2P4UD73</accession>
<dbReference type="Proteomes" id="UP000242367">
    <property type="component" value="Unassembled WGS sequence"/>
</dbReference>
<feature type="signal peptide" evidence="3">
    <location>
        <begin position="1"/>
        <end position="22"/>
    </location>
</feature>
<comment type="caution">
    <text evidence="5">The sequence shown here is derived from an EMBL/GenBank/DDBJ whole genome shotgun (WGS) entry which is preliminary data.</text>
</comment>
<name>A0A2P4UD73_9ACTN</name>
<dbReference type="RefSeq" id="WP_103565685.1">
    <property type="nucleotide sequence ID" value="NZ_MTBP01000004.1"/>
</dbReference>
<feature type="domain" description="Leucine-binding protein" evidence="4">
    <location>
        <begin position="32"/>
        <end position="353"/>
    </location>
</feature>
<reference evidence="5 6" key="1">
    <citation type="journal article" date="2017" name="Chemistry">
        <title>Isolation, Biosynthesis and Chemical Modifications of Rubterolones A-F: Rare Tropolone Alkaloids from Actinomadura sp. 5-2.</title>
        <authorList>
            <person name="Guo H."/>
            <person name="Benndorf R."/>
            <person name="Leichnitz D."/>
            <person name="Klassen J.L."/>
            <person name="Vollmers J."/>
            <person name="Gorls H."/>
            <person name="Steinacker M."/>
            <person name="Weigel C."/>
            <person name="Dahse H.M."/>
            <person name="Kaster A.K."/>
            <person name="de Beer Z.W."/>
            <person name="Poulsen M."/>
            <person name="Beemelmanns C."/>
        </authorList>
    </citation>
    <scope>NUCLEOTIDE SEQUENCE [LARGE SCALE GENOMIC DNA]</scope>
    <source>
        <strain evidence="5 6">5-2</strain>
    </source>
</reference>
<evidence type="ECO:0000313" key="6">
    <source>
        <dbReference type="Proteomes" id="UP000242367"/>
    </source>
</evidence>
<gene>
    <name evidence="5" type="ORF">BTM25_52050</name>
</gene>
<comment type="similarity">
    <text evidence="1">Belongs to the leucine-binding protein family.</text>
</comment>